<comment type="caution">
    <text evidence="11">The sequence shown here is derived from an EMBL/GenBank/DDBJ whole genome shotgun (WGS) entry which is preliminary data.</text>
</comment>
<dbReference type="PRINTS" id="PR01020">
    <property type="entry name" value="LPSBIOSNTHSS"/>
</dbReference>
<dbReference type="EC" id="2.7.7.3" evidence="9"/>
<name>A0A437SUQ2_9LACO</name>
<keyword evidence="3 9" id="KW-0548">Nucleotidyltransferase</keyword>
<evidence type="ECO:0000256" key="2">
    <source>
        <dbReference type="ARBA" id="ARBA00022679"/>
    </source>
</evidence>
<dbReference type="Gene3D" id="3.40.50.620">
    <property type="entry name" value="HUPs"/>
    <property type="match status" value="1"/>
</dbReference>
<dbReference type="Pfam" id="PF01467">
    <property type="entry name" value="CTP_transf_like"/>
    <property type="match status" value="1"/>
</dbReference>
<organism evidence="11 12">
    <name type="scientific">Lactobacillus xujianguonis</name>
    <dbReference type="NCBI Taxonomy" id="2495899"/>
    <lineage>
        <taxon>Bacteria</taxon>
        <taxon>Bacillati</taxon>
        <taxon>Bacillota</taxon>
        <taxon>Bacilli</taxon>
        <taxon>Lactobacillales</taxon>
        <taxon>Lactobacillaceae</taxon>
        <taxon>Lactobacillus</taxon>
    </lineage>
</organism>
<dbReference type="AlphaFoldDB" id="A0A437SUQ2"/>
<comment type="catalytic activity">
    <reaction evidence="8 9">
        <text>(R)-4'-phosphopantetheine + ATP + H(+) = 3'-dephospho-CoA + diphosphate</text>
        <dbReference type="Rhea" id="RHEA:19801"/>
        <dbReference type="ChEBI" id="CHEBI:15378"/>
        <dbReference type="ChEBI" id="CHEBI:30616"/>
        <dbReference type="ChEBI" id="CHEBI:33019"/>
        <dbReference type="ChEBI" id="CHEBI:57328"/>
        <dbReference type="ChEBI" id="CHEBI:61723"/>
        <dbReference type="EC" id="2.7.7.3"/>
    </reaction>
</comment>
<evidence type="ECO:0000256" key="4">
    <source>
        <dbReference type="ARBA" id="ARBA00022741"/>
    </source>
</evidence>
<dbReference type="PANTHER" id="PTHR21342:SF1">
    <property type="entry name" value="PHOSPHOPANTETHEINE ADENYLYLTRANSFERASE"/>
    <property type="match status" value="1"/>
</dbReference>
<keyword evidence="1 9" id="KW-0963">Cytoplasm</keyword>
<evidence type="ECO:0000256" key="8">
    <source>
        <dbReference type="ARBA" id="ARBA00029346"/>
    </source>
</evidence>
<dbReference type="GO" id="GO:0004595">
    <property type="term" value="F:pantetheine-phosphate adenylyltransferase activity"/>
    <property type="evidence" value="ECO:0007669"/>
    <property type="project" value="UniProtKB-UniRule"/>
</dbReference>
<dbReference type="UniPathway" id="UPA00241">
    <property type="reaction ID" value="UER00355"/>
</dbReference>
<keyword evidence="2 9" id="KW-0808">Transferase</keyword>
<dbReference type="HAMAP" id="MF_00151">
    <property type="entry name" value="PPAT_bact"/>
    <property type="match status" value="1"/>
</dbReference>
<keyword evidence="7 9" id="KW-0173">Coenzyme A biosynthesis</keyword>
<feature type="binding site" evidence="9">
    <location>
        <position position="88"/>
    </location>
    <ligand>
        <name>substrate</name>
    </ligand>
</feature>
<keyword evidence="12" id="KW-1185">Reference proteome</keyword>
<reference evidence="11 12" key="1">
    <citation type="submission" date="2018-12" db="EMBL/GenBank/DDBJ databases">
        <authorList>
            <person name="Meng J."/>
        </authorList>
    </citation>
    <scope>NUCLEOTIDE SEQUENCE [LARGE SCALE GENOMIC DNA]</scope>
    <source>
        <strain evidence="11 12">HT111-2</strain>
    </source>
</reference>
<gene>
    <name evidence="9" type="primary">coaD</name>
    <name evidence="11" type="ORF">EJK17_06560</name>
</gene>
<evidence type="ECO:0000313" key="11">
    <source>
        <dbReference type="EMBL" id="RVU70655.1"/>
    </source>
</evidence>
<feature type="domain" description="Cytidyltransferase-like" evidence="10">
    <location>
        <begin position="5"/>
        <end position="134"/>
    </location>
</feature>
<evidence type="ECO:0000313" key="12">
    <source>
        <dbReference type="Proteomes" id="UP000288291"/>
    </source>
</evidence>
<dbReference type="SUPFAM" id="SSF52374">
    <property type="entry name" value="Nucleotidylyl transferase"/>
    <property type="match status" value="1"/>
</dbReference>
<dbReference type="PANTHER" id="PTHR21342">
    <property type="entry name" value="PHOSPHOPANTETHEINE ADENYLYLTRANSFERASE"/>
    <property type="match status" value="1"/>
</dbReference>
<keyword evidence="6 9" id="KW-0460">Magnesium</keyword>
<sequence>MTDAIFPGSFDPITNGHLDVLKKAATLFDHVYLVVMTNTHKKYLFTANERLVLAQDALKGLTNVTAVSRPDALTIDVAHELNAKAMIRGVRNSQDFLYEQQIAGLNNQLAPDVQTILLFTNPENSQIASSMVKEVAKFGGEIAQFLPAKAAAALTAKLRQKDGK</sequence>
<comment type="subcellular location">
    <subcellularLocation>
        <location evidence="9">Cytoplasm</location>
    </subcellularLocation>
</comment>
<evidence type="ECO:0000256" key="1">
    <source>
        <dbReference type="ARBA" id="ARBA00022490"/>
    </source>
</evidence>
<dbReference type="InterPro" id="IPR004821">
    <property type="entry name" value="Cyt_trans-like"/>
</dbReference>
<evidence type="ECO:0000256" key="9">
    <source>
        <dbReference type="HAMAP-Rule" id="MF_00151"/>
    </source>
</evidence>
<comment type="cofactor">
    <cofactor evidence="9">
        <name>Mg(2+)</name>
        <dbReference type="ChEBI" id="CHEBI:18420"/>
    </cofactor>
</comment>
<evidence type="ECO:0000256" key="3">
    <source>
        <dbReference type="ARBA" id="ARBA00022695"/>
    </source>
</evidence>
<feature type="binding site" evidence="9">
    <location>
        <begin position="9"/>
        <end position="10"/>
    </location>
    <ligand>
        <name>ATP</name>
        <dbReference type="ChEBI" id="CHEBI:30616"/>
    </ligand>
</feature>
<feature type="binding site" evidence="9">
    <location>
        <position position="99"/>
    </location>
    <ligand>
        <name>ATP</name>
        <dbReference type="ChEBI" id="CHEBI:30616"/>
    </ligand>
</feature>
<dbReference type="InterPro" id="IPR014729">
    <property type="entry name" value="Rossmann-like_a/b/a_fold"/>
</dbReference>
<evidence type="ECO:0000256" key="5">
    <source>
        <dbReference type="ARBA" id="ARBA00022840"/>
    </source>
</evidence>
<feature type="binding site" evidence="9">
    <location>
        <position position="17"/>
    </location>
    <ligand>
        <name>ATP</name>
        <dbReference type="ChEBI" id="CHEBI:30616"/>
    </ligand>
</feature>
<proteinExistence type="inferred from homology"/>
<accession>A0A437SUQ2</accession>
<feature type="binding site" evidence="9">
    <location>
        <begin position="124"/>
        <end position="130"/>
    </location>
    <ligand>
        <name>ATP</name>
        <dbReference type="ChEBI" id="CHEBI:30616"/>
    </ligand>
</feature>
<feature type="binding site" evidence="9">
    <location>
        <begin position="89"/>
        <end position="91"/>
    </location>
    <ligand>
        <name>ATP</name>
        <dbReference type="ChEBI" id="CHEBI:30616"/>
    </ligand>
</feature>
<dbReference type="RefSeq" id="WP_103661885.1">
    <property type="nucleotide sequence ID" value="NZ_ML136883.1"/>
</dbReference>
<dbReference type="GO" id="GO:0005524">
    <property type="term" value="F:ATP binding"/>
    <property type="evidence" value="ECO:0007669"/>
    <property type="project" value="UniProtKB-KW"/>
</dbReference>
<feature type="binding site" evidence="9">
    <location>
        <position position="74"/>
    </location>
    <ligand>
        <name>substrate</name>
    </ligand>
</feature>
<dbReference type="EMBL" id="RXIA01000015">
    <property type="protein sequence ID" value="RVU70655.1"/>
    <property type="molecule type" value="Genomic_DNA"/>
</dbReference>
<dbReference type="GO" id="GO:0015937">
    <property type="term" value="P:coenzyme A biosynthetic process"/>
    <property type="evidence" value="ECO:0007669"/>
    <property type="project" value="UniProtKB-UniRule"/>
</dbReference>
<evidence type="ECO:0000259" key="10">
    <source>
        <dbReference type="Pfam" id="PF01467"/>
    </source>
</evidence>
<keyword evidence="5 9" id="KW-0067">ATP-binding</keyword>
<comment type="pathway">
    <text evidence="9">Cofactor biosynthesis; coenzyme A biosynthesis; CoA from (R)-pantothenate: step 4/5.</text>
</comment>
<feature type="binding site" evidence="9">
    <location>
        <position position="9"/>
    </location>
    <ligand>
        <name>substrate</name>
    </ligand>
</feature>
<evidence type="ECO:0000256" key="7">
    <source>
        <dbReference type="ARBA" id="ARBA00022993"/>
    </source>
</evidence>
<comment type="function">
    <text evidence="9">Reversibly transfers an adenylyl group from ATP to 4'-phosphopantetheine, yielding dephospho-CoA (dPCoA) and pyrophosphate.</text>
</comment>
<dbReference type="InterPro" id="IPR001980">
    <property type="entry name" value="PPAT"/>
</dbReference>
<dbReference type="NCBIfam" id="TIGR00125">
    <property type="entry name" value="cyt_tran_rel"/>
    <property type="match status" value="1"/>
</dbReference>
<dbReference type="Proteomes" id="UP000288291">
    <property type="component" value="Unassembled WGS sequence"/>
</dbReference>
<comment type="subunit">
    <text evidence="9">Homohexamer.</text>
</comment>
<feature type="site" description="Transition state stabilizer" evidence="9">
    <location>
        <position position="17"/>
    </location>
</feature>
<dbReference type="NCBIfam" id="TIGR01510">
    <property type="entry name" value="coaD_prev_kdtB"/>
    <property type="match status" value="1"/>
</dbReference>
<dbReference type="CDD" id="cd02163">
    <property type="entry name" value="PPAT"/>
    <property type="match status" value="1"/>
</dbReference>
<feature type="binding site" evidence="9">
    <location>
        <position position="41"/>
    </location>
    <ligand>
        <name>substrate</name>
    </ligand>
</feature>
<keyword evidence="4 9" id="KW-0547">Nucleotide-binding</keyword>
<protein>
    <recommendedName>
        <fullName evidence="9">Phosphopantetheine adenylyltransferase</fullName>
        <ecNumber evidence="9">2.7.7.3</ecNumber>
    </recommendedName>
    <alternativeName>
        <fullName evidence="9">Dephospho-CoA pyrophosphorylase</fullName>
    </alternativeName>
    <alternativeName>
        <fullName evidence="9">Pantetheine-phosphate adenylyltransferase</fullName>
        <shortName evidence="9">PPAT</shortName>
    </alternativeName>
</protein>
<comment type="similarity">
    <text evidence="9">Belongs to the bacterial CoaD family.</text>
</comment>
<evidence type="ECO:0000256" key="6">
    <source>
        <dbReference type="ARBA" id="ARBA00022842"/>
    </source>
</evidence>
<dbReference type="GO" id="GO:0005737">
    <property type="term" value="C:cytoplasm"/>
    <property type="evidence" value="ECO:0007669"/>
    <property type="project" value="UniProtKB-SubCell"/>
</dbReference>